<dbReference type="RefSeq" id="WP_100099085.1">
    <property type="nucleotide sequence ID" value="NZ_MDUZ01000015.1"/>
</dbReference>
<dbReference type="AlphaFoldDB" id="A0A855FZ50"/>
<reference evidence="1 2" key="1">
    <citation type="journal article" date="2017" name="MBio">
        <title>Type VI secretion-mediated competition in the bee gut microbiome.</title>
        <authorList>
            <person name="Steele M.I."/>
            <person name="Kwong W.K."/>
            <person name="Powell J.E."/>
            <person name="Whiteley M."/>
            <person name="Moran N.A."/>
        </authorList>
    </citation>
    <scope>NUCLEOTIDE SEQUENCE [LARGE SCALE GENOMIC DNA]</scope>
    <source>
        <strain evidence="1 2">HK3</strain>
    </source>
</reference>
<dbReference type="Proteomes" id="UP000230463">
    <property type="component" value="Unassembled WGS sequence"/>
</dbReference>
<gene>
    <name evidence="1" type="ORF">BHC57_02025</name>
</gene>
<accession>A0A855FZ50</accession>
<dbReference type="EMBL" id="MEIU01000037">
    <property type="protein sequence ID" value="PIT61220.1"/>
    <property type="molecule type" value="Genomic_DNA"/>
</dbReference>
<sequence>MDLTDFLRTGIYLELKVGLSEKEIYSILQKKDLGKKYYFDKLNKSEGFSYFYDSLEIMVVDSKIYSLGFDLARHPITLLNDVIIYSETSFELIMKYLDIADINWSFEKQYCYSRELTIKTEGNVLIGCVYDKGNYWLSKFKTFK</sequence>
<proteinExistence type="predicted"/>
<evidence type="ECO:0000313" key="1">
    <source>
        <dbReference type="EMBL" id="PIT61220.1"/>
    </source>
</evidence>
<protein>
    <submittedName>
        <fullName evidence="1">Uncharacterized protein</fullName>
    </submittedName>
</protein>
<name>A0A855FZ50_9NEIS</name>
<dbReference type="OrthoDB" id="7061900at2"/>
<comment type="caution">
    <text evidence="1">The sequence shown here is derived from an EMBL/GenBank/DDBJ whole genome shotgun (WGS) entry which is preliminary data.</text>
</comment>
<organism evidence="1 2">
    <name type="scientific">Snodgrassella alvi</name>
    <dbReference type="NCBI Taxonomy" id="1196083"/>
    <lineage>
        <taxon>Bacteria</taxon>
        <taxon>Pseudomonadati</taxon>
        <taxon>Pseudomonadota</taxon>
        <taxon>Betaproteobacteria</taxon>
        <taxon>Neisseriales</taxon>
        <taxon>Neisseriaceae</taxon>
        <taxon>Snodgrassella</taxon>
    </lineage>
</organism>
<evidence type="ECO:0000313" key="2">
    <source>
        <dbReference type="Proteomes" id="UP000230463"/>
    </source>
</evidence>